<dbReference type="AlphaFoldDB" id="A0A133S4A6"/>
<organism evidence="3">
    <name type="scientific">Veillonella atypica</name>
    <dbReference type="NCBI Taxonomy" id="39777"/>
    <lineage>
        <taxon>Bacteria</taxon>
        <taxon>Bacillati</taxon>
        <taxon>Bacillota</taxon>
        <taxon>Negativicutes</taxon>
        <taxon>Veillonellales</taxon>
        <taxon>Veillonellaceae</taxon>
        <taxon>Veillonella</taxon>
    </lineage>
</organism>
<sequence>MYLLSILKTQGRDRKGGLMKDPTLTMPAYRRNHYQDPKFQQQYMCLGHKISTLRTSMGISQRQLADVVGISRSYLSKLECGYGISGVSIEVVFKIAYCLNVSTSQLLHLRTQDYKSCNRHLSKHYERVEFFRLAHQRFLELKKRL</sequence>
<feature type="domain" description="HTH cro/C1-type" evidence="2">
    <location>
        <begin position="50"/>
        <end position="106"/>
    </location>
</feature>
<evidence type="ECO:0000256" key="1">
    <source>
        <dbReference type="ARBA" id="ARBA00023125"/>
    </source>
</evidence>
<protein>
    <submittedName>
        <fullName evidence="3">DNA-binding helix-turn-helix protein</fullName>
    </submittedName>
</protein>
<accession>A0A133S4A6</accession>
<dbReference type="STRING" id="39777.B7L28_08640"/>
<dbReference type="PROSITE" id="PS50943">
    <property type="entry name" value="HTH_CROC1"/>
    <property type="match status" value="1"/>
</dbReference>
<proteinExistence type="predicted"/>
<dbReference type="SMART" id="SM00530">
    <property type="entry name" value="HTH_XRE"/>
    <property type="match status" value="1"/>
</dbReference>
<dbReference type="Proteomes" id="UP000070226">
    <property type="component" value="Unassembled WGS sequence"/>
</dbReference>
<dbReference type="PATRIC" id="fig|39777.7.peg.1097"/>
<dbReference type="EMBL" id="LRQT01000046">
    <property type="protein sequence ID" value="KXA63878.1"/>
    <property type="molecule type" value="Genomic_DNA"/>
</dbReference>
<dbReference type="Gene3D" id="1.10.260.40">
    <property type="entry name" value="lambda repressor-like DNA-binding domains"/>
    <property type="match status" value="1"/>
</dbReference>
<comment type="caution">
    <text evidence="3">The sequence shown here is derived from an EMBL/GenBank/DDBJ whole genome shotgun (WGS) entry which is preliminary data.</text>
</comment>
<dbReference type="Pfam" id="PF01381">
    <property type="entry name" value="HTH_3"/>
    <property type="match status" value="1"/>
</dbReference>
<keyword evidence="1 3" id="KW-0238">DNA-binding</keyword>
<evidence type="ECO:0000259" key="2">
    <source>
        <dbReference type="PROSITE" id="PS50943"/>
    </source>
</evidence>
<dbReference type="PANTHER" id="PTHR46558">
    <property type="entry name" value="TRACRIPTIONAL REGULATORY PROTEIN-RELATED-RELATED"/>
    <property type="match status" value="1"/>
</dbReference>
<dbReference type="PANTHER" id="PTHR46558:SF4">
    <property type="entry name" value="DNA-BIDING PHAGE PROTEIN"/>
    <property type="match status" value="1"/>
</dbReference>
<evidence type="ECO:0000313" key="3">
    <source>
        <dbReference type="EMBL" id="KXA63878.1"/>
    </source>
</evidence>
<dbReference type="InterPro" id="IPR001387">
    <property type="entry name" value="Cro/C1-type_HTH"/>
</dbReference>
<gene>
    <name evidence="3" type="ORF">HMPREF3233_01130</name>
</gene>
<evidence type="ECO:0000313" key="4">
    <source>
        <dbReference type="Proteomes" id="UP000070226"/>
    </source>
</evidence>
<dbReference type="SUPFAM" id="SSF47413">
    <property type="entry name" value="lambda repressor-like DNA-binding domains"/>
    <property type="match status" value="1"/>
</dbReference>
<dbReference type="GO" id="GO:0003677">
    <property type="term" value="F:DNA binding"/>
    <property type="evidence" value="ECO:0007669"/>
    <property type="project" value="UniProtKB-KW"/>
</dbReference>
<dbReference type="CDD" id="cd00093">
    <property type="entry name" value="HTH_XRE"/>
    <property type="match status" value="1"/>
</dbReference>
<dbReference type="InterPro" id="IPR010982">
    <property type="entry name" value="Lambda_DNA-bd_dom_sf"/>
</dbReference>
<name>A0A133S4A6_9FIRM</name>
<reference evidence="3 4" key="1">
    <citation type="submission" date="2016-01" db="EMBL/GenBank/DDBJ databases">
        <authorList>
            <person name="Oliw E.H."/>
        </authorList>
    </citation>
    <scope>NUCLEOTIDE SEQUENCE [LARGE SCALE GENOMIC DNA]</scope>
    <source>
        <strain evidence="3 4">CMW7756B</strain>
    </source>
</reference>